<gene>
    <name evidence="1" type="ORF">ILT43_11290</name>
</gene>
<organism evidence="1 2">
    <name type="scientific">Sphingomonas longa</name>
    <dbReference type="NCBI Taxonomy" id="2778730"/>
    <lineage>
        <taxon>Bacteria</taxon>
        <taxon>Pseudomonadati</taxon>
        <taxon>Pseudomonadota</taxon>
        <taxon>Alphaproteobacteria</taxon>
        <taxon>Sphingomonadales</taxon>
        <taxon>Sphingomonadaceae</taxon>
        <taxon>Sphingomonas</taxon>
    </lineage>
</organism>
<dbReference type="SUPFAM" id="SSF52540">
    <property type="entry name" value="P-loop containing nucleoside triphosphate hydrolases"/>
    <property type="match status" value="1"/>
</dbReference>
<reference evidence="1 2" key="1">
    <citation type="submission" date="2020-12" db="EMBL/GenBank/DDBJ databases">
        <title>Sphingomonas sp.</title>
        <authorList>
            <person name="Kim M.K."/>
        </authorList>
    </citation>
    <scope>NUCLEOTIDE SEQUENCE [LARGE SCALE GENOMIC DNA]</scope>
    <source>
        <strain evidence="1 2">BT552</strain>
    </source>
</reference>
<dbReference type="Proteomes" id="UP000763641">
    <property type="component" value="Unassembled WGS sequence"/>
</dbReference>
<dbReference type="InterPro" id="IPR027417">
    <property type="entry name" value="P-loop_NTPase"/>
</dbReference>
<accession>A0ABS2D7Q8</accession>
<dbReference type="PIRSF" id="PIRSF034285">
    <property type="entry name" value="UCP034285"/>
    <property type="match status" value="1"/>
</dbReference>
<sequence length="251" mass="25962">MSDSAGPDDWLMQGAPAAQLHEIYGMEAEDGPAATGFAVALALAGQKQGDTTAIGHVAAPILWVRQQGRGDGRLHATGLLDLGLAPDALVLAEVPDPAALLRVAADAARFPGLGTVIVETHGRVPGLDLTATRRLMLAAEASGVTVLSVRLAAQVEPSAAASRWGIAAMPSRTLPGDVFGTPAPGRPAFLVECLRRRGGPAGTRWPVEWNRETRHFVTLPAQETALPGAGLPLVADRAVARDPAPSVRRAG</sequence>
<comment type="caution">
    <text evidence="1">The sequence shown here is derived from an EMBL/GenBank/DDBJ whole genome shotgun (WGS) entry which is preliminary data.</text>
</comment>
<dbReference type="Gene3D" id="3.40.50.300">
    <property type="entry name" value="P-loop containing nucleotide triphosphate hydrolases"/>
    <property type="match status" value="1"/>
</dbReference>
<keyword evidence="2" id="KW-1185">Reference proteome</keyword>
<evidence type="ECO:0008006" key="3">
    <source>
        <dbReference type="Google" id="ProtNLM"/>
    </source>
</evidence>
<proteinExistence type="predicted"/>
<protein>
    <recommendedName>
        <fullName evidence="3">Protein ImuA</fullName>
    </recommendedName>
</protein>
<name>A0ABS2D7Q8_9SPHN</name>
<dbReference type="RefSeq" id="WP_204199066.1">
    <property type="nucleotide sequence ID" value="NZ_JAFEMC010000003.1"/>
</dbReference>
<dbReference type="InterPro" id="IPR017026">
    <property type="entry name" value="ImuA"/>
</dbReference>
<evidence type="ECO:0000313" key="1">
    <source>
        <dbReference type="EMBL" id="MBM6576960.1"/>
    </source>
</evidence>
<evidence type="ECO:0000313" key="2">
    <source>
        <dbReference type="Proteomes" id="UP000763641"/>
    </source>
</evidence>
<dbReference type="EMBL" id="JAFEMC010000003">
    <property type="protein sequence ID" value="MBM6576960.1"/>
    <property type="molecule type" value="Genomic_DNA"/>
</dbReference>